<comment type="caution">
    <text evidence="3">The sequence shown here is derived from an EMBL/GenBank/DDBJ whole genome shotgun (WGS) entry which is preliminary data.</text>
</comment>
<evidence type="ECO:0000256" key="1">
    <source>
        <dbReference type="PROSITE-ProRule" id="PRU01250"/>
    </source>
</evidence>
<dbReference type="PROSITE" id="PS51902">
    <property type="entry name" value="CLPX_ZB"/>
    <property type="match status" value="1"/>
</dbReference>
<keyword evidence="4" id="KW-1185">Reference proteome</keyword>
<dbReference type="InterPro" id="IPR059188">
    <property type="entry name" value="Znf_CLPX-like"/>
</dbReference>
<dbReference type="RefSeq" id="WP_009942648.1">
    <property type="nucleotide sequence ID" value="NZ_BAAAGS010000008.1"/>
</dbReference>
<dbReference type="SMART" id="SM00994">
    <property type="entry name" value="zf-C4_ClpX"/>
    <property type="match status" value="1"/>
</dbReference>
<feature type="binding site" evidence="1">
    <location>
        <position position="38"/>
    </location>
    <ligand>
        <name>Zn(2+)</name>
        <dbReference type="ChEBI" id="CHEBI:29105"/>
    </ligand>
</feature>
<evidence type="ECO:0000313" key="4">
    <source>
        <dbReference type="Proteomes" id="UP001500729"/>
    </source>
</evidence>
<comment type="similarity">
    <text evidence="1">Belongs to the ClpX chaperone family.</text>
</comment>
<evidence type="ECO:0000259" key="2">
    <source>
        <dbReference type="PROSITE" id="PS51902"/>
    </source>
</evidence>
<accession>A0ABN1CG67</accession>
<gene>
    <name evidence="3" type="ORF">GCM10009533_17010</name>
</gene>
<dbReference type="Proteomes" id="UP001500729">
    <property type="component" value="Unassembled WGS sequence"/>
</dbReference>
<feature type="binding site" evidence="1">
    <location>
        <position position="13"/>
    </location>
    <ligand>
        <name>Zn(2+)</name>
        <dbReference type="ChEBI" id="CHEBI:29105"/>
    </ligand>
</feature>
<keyword evidence="1" id="KW-0143">Chaperone</keyword>
<dbReference type="InterPro" id="IPR010603">
    <property type="entry name" value="Znf_CppX_C4"/>
</dbReference>
<name>A0ABN1CG67_SACER</name>
<dbReference type="SUPFAM" id="SSF57716">
    <property type="entry name" value="Glucocorticoid receptor-like (DNA-binding domain)"/>
    <property type="match status" value="1"/>
</dbReference>
<feature type="domain" description="ClpX-type ZB" evidence="2">
    <location>
        <begin position="1"/>
        <end position="54"/>
    </location>
</feature>
<dbReference type="Gene3D" id="6.20.220.10">
    <property type="entry name" value="ClpX chaperone, C4-type zinc finger domain"/>
    <property type="match status" value="1"/>
</dbReference>
<feature type="binding site" evidence="1">
    <location>
        <position position="35"/>
    </location>
    <ligand>
        <name>Zn(2+)</name>
        <dbReference type="ChEBI" id="CHEBI:29105"/>
    </ligand>
</feature>
<keyword evidence="1" id="KW-0479">Metal-binding</keyword>
<dbReference type="InterPro" id="IPR038366">
    <property type="entry name" value="Znf_CppX_C4_sf"/>
</dbReference>
<dbReference type="EMBL" id="BAAAGS010000008">
    <property type="protein sequence ID" value="GAA0518493.1"/>
    <property type="molecule type" value="Genomic_DNA"/>
</dbReference>
<dbReference type="Pfam" id="PF06689">
    <property type="entry name" value="zf-C4_ClpX"/>
    <property type="match status" value="1"/>
</dbReference>
<sequence length="220" mass="23495">MDAPEGTGSNPACSFCGAGTAEVEHLVSGPGVWICGGCVRGSYEIIKGLRQKEAGSADEPAATAGADAAVPVDDPIMATIAQVQQAALQGRREQAASAYERLWSQVEHGRPLHRVSVAHYMADLQDGPAEELRWDERALEAAAEVTPQHADASPVAPLRASLHVNAARALHELGRGEDARRQLEAARQTERMLPEDGYGRLVRSRIDALSTEMDGQQTLL</sequence>
<reference evidence="3 4" key="1">
    <citation type="journal article" date="2019" name="Int. J. Syst. Evol. Microbiol.">
        <title>The Global Catalogue of Microorganisms (GCM) 10K type strain sequencing project: providing services to taxonomists for standard genome sequencing and annotation.</title>
        <authorList>
            <consortium name="The Broad Institute Genomics Platform"/>
            <consortium name="The Broad Institute Genome Sequencing Center for Infectious Disease"/>
            <person name="Wu L."/>
            <person name="Ma J."/>
        </authorList>
    </citation>
    <scope>NUCLEOTIDE SEQUENCE [LARGE SCALE GENOMIC DNA]</scope>
    <source>
        <strain evidence="3 4">JCM 10303</strain>
    </source>
</reference>
<proteinExistence type="inferred from homology"/>
<keyword evidence="1" id="KW-0862">Zinc</keyword>
<organism evidence="3 4">
    <name type="scientific">Saccharopolyspora erythraea</name>
    <name type="common">Streptomyces erythraeus</name>
    <dbReference type="NCBI Taxonomy" id="1836"/>
    <lineage>
        <taxon>Bacteria</taxon>
        <taxon>Bacillati</taxon>
        <taxon>Actinomycetota</taxon>
        <taxon>Actinomycetes</taxon>
        <taxon>Pseudonocardiales</taxon>
        <taxon>Pseudonocardiaceae</taxon>
        <taxon>Saccharopolyspora</taxon>
    </lineage>
</organism>
<feature type="binding site" evidence="1">
    <location>
        <position position="16"/>
    </location>
    <ligand>
        <name>Zn(2+)</name>
        <dbReference type="ChEBI" id="CHEBI:29105"/>
    </ligand>
</feature>
<evidence type="ECO:0000313" key="3">
    <source>
        <dbReference type="EMBL" id="GAA0518493.1"/>
    </source>
</evidence>
<protein>
    <recommendedName>
        <fullName evidence="2">ClpX-type ZB domain-containing protein</fullName>
    </recommendedName>
</protein>